<gene>
    <name evidence="1" type="ORF">METZ01_LOCUS95851</name>
</gene>
<name>A0A381VTQ4_9ZZZZ</name>
<accession>A0A381VTQ4</accession>
<dbReference type="AlphaFoldDB" id="A0A381VTQ4"/>
<protein>
    <recommendedName>
        <fullName evidence="2">Lipoprotein</fullName>
    </recommendedName>
</protein>
<evidence type="ECO:0000313" key="1">
    <source>
        <dbReference type="EMBL" id="SVA42997.1"/>
    </source>
</evidence>
<proteinExistence type="predicted"/>
<dbReference type="EMBL" id="UINC01009594">
    <property type="protein sequence ID" value="SVA42997.1"/>
    <property type="molecule type" value="Genomic_DNA"/>
</dbReference>
<organism evidence="1">
    <name type="scientific">marine metagenome</name>
    <dbReference type="NCBI Taxonomy" id="408172"/>
    <lineage>
        <taxon>unclassified sequences</taxon>
        <taxon>metagenomes</taxon>
        <taxon>ecological metagenomes</taxon>
    </lineage>
</organism>
<evidence type="ECO:0008006" key="2">
    <source>
        <dbReference type="Google" id="ProtNLM"/>
    </source>
</evidence>
<dbReference type="PROSITE" id="PS51257">
    <property type="entry name" value="PROKAR_LIPOPROTEIN"/>
    <property type="match status" value="1"/>
</dbReference>
<reference evidence="1" key="1">
    <citation type="submission" date="2018-05" db="EMBL/GenBank/DDBJ databases">
        <authorList>
            <person name="Lanie J.A."/>
            <person name="Ng W.-L."/>
            <person name="Kazmierczak K.M."/>
            <person name="Andrzejewski T.M."/>
            <person name="Davidsen T.M."/>
            <person name="Wayne K.J."/>
            <person name="Tettelin H."/>
            <person name="Glass J.I."/>
            <person name="Rusch D."/>
            <person name="Podicherti R."/>
            <person name="Tsui H.-C.T."/>
            <person name="Winkler M.E."/>
        </authorList>
    </citation>
    <scope>NUCLEOTIDE SEQUENCE</scope>
</reference>
<sequence length="120" mass="13170">MFARRRSYSGLAALVVAGFMVVSCANDGVPESWDDQADDSGRGLAIRQFEDACIEANDNLPSARSQSLCACVVDRVQDAVTYEKFRELDSFITKHRDELTAAMLSENYGWFTSAVEACGT</sequence>